<name>A0A8H3EIR0_9LECA</name>
<keyword evidence="2" id="KW-1185">Reference proteome</keyword>
<comment type="caution">
    <text evidence="1">The sequence shown here is derived from an EMBL/GenBank/DDBJ whole genome shotgun (WGS) entry which is preliminary data.</text>
</comment>
<organism evidence="1 2">
    <name type="scientific">Alectoria fallacina</name>
    <dbReference type="NCBI Taxonomy" id="1903189"/>
    <lineage>
        <taxon>Eukaryota</taxon>
        <taxon>Fungi</taxon>
        <taxon>Dikarya</taxon>
        <taxon>Ascomycota</taxon>
        <taxon>Pezizomycotina</taxon>
        <taxon>Lecanoromycetes</taxon>
        <taxon>OSLEUM clade</taxon>
        <taxon>Lecanoromycetidae</taxon>
        <taxon>Lecanorales</taxon>
        <taxon>Lecanorineae</taxon>
        <taxon>Parmeliaceae</taxon>
        <taxon>Alectoria</taxon>
    </lineage>
</organism>
<sequence>MTGEKLAEIASCDPALIIQSPSRWTENGLEAEWSWWSSRPTSPLTGNHMLRETSIGGFEPTVLLFYFSQSLESGSAICMSLSNDNHKGMLLRTIDWLIYDAAIPYFFTTPVYLDQMGGRNPVIPADGIFRLDGWTSFRTIPFYIRNPTVLRYRTCEGMLVTTWKDSAKLTQR</sequence>
<dbReference type="Proteomes" id="UP000664203">
    <property type="component" value="Unassembled WGS sequence"/>
</dbReference>
<reference evidence="1" key="1">
    <citation type="submission" date="2021-03" db="EMBL/GenBank/DDBJ databases">
        <authorList>
            <person name="Tagirdzhanova G."/>
        </authorList>
    </citation>
    <scope>NUCLEOTIDE SEQUENCE</scope>
</reference>
<dbReference type="EMBL" id="CAJPDR010000002">
    <property type="protein sequence ID" value="CAF9903711.1"/>
    <property type="molecule type" value="Genomic_DNA"/>
</dbReference>
<evidence type="ECO:0000313" key="1">
    <source>
        <dbReference type="EMBL" id="CAF9903711.1"/>
    </source>
</evidence>
<proteinExistence type="predicted"/>
<protein>
    <submittedName>
        <fullName evidence="1">Uncharacterized protein</fullName>
    </submittedName>
</protein>
<dbReference type="AlphaFoldDB" id="A0A8H3EIR0"/>
<gene>
    <name evidence="1" type="ORF">ALECFALPRED_002939</name>
</gene>
<accession>A0A8H3EIR0</accession>
<evidence type="ECO:0000313" key="2">
    <source>
        <dbReference type="Proteomes" id="UP000664203"/>
    </source>
</evidence>